<dbReference type="EMBL" id="CAOQHR010000001">
    <property type="protein sequence ID" value="CAI6236404.1"/>
    <property type="molecule type" value="Genomic_DNA"/>
</dbReference>
<dbReference type="InterPro" id="IPR053214">
    <property type="entry name" value="LysM12-like"/>
</dbReference>
<feature type="domain" description="LysM" evidence="12">
    <location>
        <begin position="411"/>
        <end position="460"/>
    </location>
</feature>
<evidence type="ECO:0000256" key="5">
    <source>
        <dbReference type="ARBA" id="ARBA00022801"/>
    </source>
</evidence>
<comment type="caution">
    <text evidence="14">The sequence shown here is derived from an EMBL/GenBank/DDBJ whole genome shotgun (WGS) entry which is preliminary data.</text>
</comment>
<dbReference type="CDD" id="cd02878">
    <property type="entry name" value="GH18_zymocin_alpha"/>
    <property type="match status" value="1"/>
</dbReference>
<evidence type="ECO:0000256" key="3">
    <source>
        <dbReference type="ARBA" id="ARBA00012729"/>
    </source>
</evidence>
<evidence type="ECO:0000256" key="6">
    <source>
        <dbReference type="ARBA" id="ARBA00023024"/>
    </source>
</evidence>
<dbReference type="Pfam" id="PF01476">
    <property type="entry name" value="LysM"/>
    <property type="match status" value="3"/>
</dbReference>
<dbReference type="PROSITE" id="PS51910">
    <property type="entry name" value="GH18_2"/>
    <property type="match status" value="1"/>
</dbReference>
<keyword evidence="10" id="KW-0624">Polysaccharide degradation</keyword>
<dbReference type="InterPro" id="IPR029070">
    <property type="entry name" value="Chitinase_insertion_sf"/>
</dbReference>
<keyword evidence="7" id="KW-0843">Virulence</keyword>
<dbReference type="CDD" id="cd00035">
    <property type="entry name" value="ChtBD1"/>
    <property type="match status" value="1"/>
</dbReference>
<dbReference type="InterPro" id="IPR036779">
    <property type="entry name" value="LysM_dom_sf"/>
</dbReference>
<dbReference type="SUPFAM" id="SSF54556">
    <property type="entry name" value="Chitinase insertion domain"/>
    <property type="match status" value="1"/>
</dbReference>
<dbReference type="SMART" id="SM00636">
    <property type="entry name" value="Glyco_18"/>
    <property type="match status" value="1"/>
</dbReference>
<dbReference type="GO" id="GO:0000272">
    <property type="term" value="P:polysaccharide catabolic process"/>
    <property type="evidence" value="ECO:0007669"/>
    <property type="project" value="UniProtKB-KW"/>
</dbReference>
<reference evidence="14" key="1">
    <citation type="submission" date="2023-01" db="EMBL/GenBank/DDBJ databases">
        <authorList>
            <person name="Van Ghelder C."/>
            <person name="Rancurel C."/>
        </authorList>
    </citation>
    <scope>NUCLEOTIDE SEQUENCE</scope>
    <source>
        <strain evidence="14">CNCM I-4278</strain>
    </source>
</reference>
<dbReference type="InterPro" id="IPR001579">
    <property type="entry name" value="Glyco_hydro_18_chit_AS"/>
</dbReference>
<sequence>MSTAQRVNSISLQECPASCRETQDPTSREGWFLYSDIDMLTVCNKTMLVDMVVQNAQIGDSGKIVTRACTADYDPPVQPEFVNDENKASLCTTANRVLENSSIHLSQPPVDDKGYHTNDLVSAGRQIANHLALQKPSCQQSAIEFAYSQSSAIGVYAGAELHQQGVTALVLEQFLDKAQSSGFSQTTVIQMCGGEGRGADYSLGIVAASAKNFEFVQKTVKSWSNGDCLSASKTEEPWMDVAIRVPEPIEETSGNSTNVTSKVQTEVPNNRQKRATLEIRSDCTTAKVQSGDICSTVAKRCGINTADLQKFNRANICTTLVPDELVCCSSGTLPNTIPPGNADGTCKTREVVSGDLCGSLASKCGISLNDFLQVNTKPNFCNSLFVGQKVCCTAGNFPDLKPKPDDKGNCATYTIKQNDSCSKIAATLDLTVSELETFNKGTWGWNGCNDQFFPDFVMCVSTGNPPMPAVIKVDGTAQPPSGTNLSSLNACALNACCNKWGNCGTTDEFCLLTPSKTGAPGTTGCISNCGRDIVKGSPPATKMKVGYYESWNFDRKCLNMPVTSIPSDYTHIHFAFVSVSASTYKLTIPDERTLKEFEEFKKMKNVKRIISLGGWAFSTEPGTTAIIREGILPENRNTFRDNVVAFLNEHDLDGVDLDWEYPGTAGDNTTPKDALAEGLNYYKFLLSVKLAVKSSSKSVSFAAPASYGYLKAFPINLMARELDYIIFMTYDLHGQWDYGNPWTSSGCSSGNCLRSHVNETETKDALSMITKAGANSGKVVVGVASYGRSFKMEKAGCDSEMCKFTGSSISSDAYKGRCTNSAGYLANAEILEIIQNGNVQKQYVKEGSNILVFNDTEWVAYMDEDMKASRAKFYDSFNFAGTTDWAVDLQKFLD</sequence>
<evidence type="ECO:0000256" key="8">
    <source>
        <dbReference type="ARBA" id="ARBA00023277"/>
    </source>
</evidence>
<evidence type="ECO:0000256" key="1">
    <source>
        <dbReference type="ARBA" id="ARBA00000822"/>
    </source>
</evidence>
<evidence type="ECO:0000256" key="9">
    <source>
        <dbReference type="ARBA" id="ARBA00023295"/>
    </source>
</evidence>
<dbReference type="InterPro" id="IPR011583">
    <property type="entry name" value="Chitinase_II/V-like_cat"/>
</dbReference>
<evidence type="ECO:0000259" key="13">
    <source>
        <dbReference type="PROSITE" id="PS51910"/>
    </source>
</evidence>
<dbReference type="PROSITE" id="PS01095">
    <property type="entry name" value="GH18_1"/>
    <property type="match status" value="1"/>
</dbReference>
<keyword evidence="15" id="KW-1185">Reference proteome</keyword>
<organism evidence="14 15">
    <name type="scientific">Periconia digitata</name>
    <dbReference type="NCBI Taxonomy" id="1303443"/>
    <lineage>
        <taxon>Eukaryota</taxon>
        <taxon>Fungi</taxon>
        <taxon>Dikarya</taxon>
        <taxon>Ascomycota</taxon>
        <taxon>Pezizomycotina</taxon>
        <taxon>Dothideomycetes</taxon>
        <taxon>Pleosporomycetidae</taxon>
        <taxon>Pleosporales</taxon>
        <taxon>Massarineae</taxon>
        <taxon>Periconiaceae</taxon>
        <taxon>Periconia</taxon>
    </lineage>
</organism>
<dbReference type="GO" id="GO:0006032">
    <property type="term" value="P:chitin catabolic process"/>
    <property type="evidence" value="ECO:0007669"/>
    <property type="project" value="UniProtKB-KW"/>
</dbReference>
<feature type="domain" description="LysM" evidence="12">
    <location>
        <begin position="284"/>
        <end position="328"/>
    </location>
</feature>
<keyword evidence="5 11" id="KW-0378">Hydrolase</keyword>
<dbReference type="InterPro" id="IPR017853">
    <property type="entry name" value="GH"/>
</dbReference>
<proteinExistence type="inferred from homology"/>
<dbReference type="OrthoDB" id="73875at2759"/>
<keyword evidence="8" id="KW-0119">Carbohydrate metabolism</keyword>
<dbReference type="SMART" id="SM00257">
    <property type="entry name" value="LysM"/>
    <property type="match status" value="3"/>
</dbReference>
<dbReference type="Gene3D" id="3.30.60.10">
    <property type="entry name" value="Endochitinase-like"/>
    <property type="match status" value="1"/>
</dbReference>
<dbReference type="InterPro" id="IPR018392">
    <property type="entry name" value="LysM"/>
</dbReference>
<comment type="catalytic activity">
    <reaction evidence="1">
        <text>Random endo-hydrolysis of N-acetyl-beta-D-glucosaminide (1-&gt;4)-beta-linkages in chitin and chitodextrins.</text>
        <dbReference type="EC" id="3.2.1.14"/>
    </reaction>
</comment>
<dbReference type="PROSITE" id="PS51782">
    <property type="entry name" value="LYSM"/>
    <property type="match status" value="3"/>
</dbReference>
<evidence type="ECO:0000256" key="4">
    <source>
        <dbReference type="ARBA" id="ARBA00022669"/>
    </source>
</evidence>
<dbReference type="InterPro" id="IPR001223">
    <property type="entry name" value="Glyco_hydro18_cat"/>
</dbReference>
<dbReference type="InterPro" id="IPR036861">
    <property type="entry name" value="Endochitinase-like_sf"/>
</dbReference>
<dbReference type="SUPFAM" id="SSF57016">
    <property type="entry name" value="Plant lectins/antimicrobial peptides"/>
    <property type="match status" value="1"/>
</dbReference>
<evidence type="ECO:0000256" key="7">
    <source>
        <dbReference type="ARBA" id="ARBA00023026"/>
    </source>
</evidence>
<evidence type="ECO:0000256" key="2">
    <source>
        <dbReference type="ARBA" id="ARBA00008682"/>
    </source>
</evidence>
<gene>
    <name evidence="14" type="ORF">PDIGIT_LOCUS415</name>
</gene>
<evidence type="ECO:0000256" key="10">
    <source>
        <dbReference type="ARBA" id="ARBA00023326"/>
    </source>
</evidence>
<name>A0A9W4XJG3_9PLEO</name>
<accession>A0A9W4XJG3</accession>
<keyword evidence="9 11" id="KW-0326">Glycosidase</keyword>
<dbReference type="Proteomes" id="UP001152607">
    <property type="component" value="Unassembled WGS sequence"/>
</dbReference>
<dbReference type="GO" id="GO:0008843">
    <property type="term" value="F:endochitinase activity"/>
    <property type="evidence" value="ECO:0007669"/>
    <property type="project" value="UniProtKB-EC"/>
</dbReference>
<dbReference type="PANTHER" id="PTHR47700:SF2">
    <property type="entry name" value="CHITINASE"/>
    <property type="match status" value="1"/>
</dbReference>
<dbReference type="SUPFAM" id="SSF54106">
    <property type="entry name" value="LysM domain"/>
    <property type="match status" value="3"/>
</dbReference>
<feature type="domain" description="GH18" evidence="13">
    <location>
        <begin position="542"/>
        <end position="894"/>
    </location>
</feature>
<dbReference type="GO" id="GO:0008061">
    <property type="term" value="F:chitin binding"/>
    <property type="evidence" value="ECO:0007669"/>
    <property type="project" value="UniProtKB-KW"/>
</dbReference>
<evidence type="ECO:0000313" key="15">
    <source>
        <dbReference type="Proteomes" id="UP001152607"/>
    </source>
</evidence>
<keyword evidence="4" id="KW-0147">Chitin-binding</keyword>
<dbReference type="EC" id="3.2.1.14" evidence="3"/>
<evidence type="ECO:0000259" key="12">
    <source>
        <dbReference type="PROSITE" id="PS51782"/>
    </source>
</evidence>
<dbReference type="Gene3D" id="3.10.50.10">
    <property type="match status" value="1"/>
</dbReference>
<dbReference type="AlphaFoldDB" id="A0A9W4XJG3"/>
<dbReference type="Pfam" id="PF00704">
    <property type="entry name" value="Glyco_hydro_18"/>
    <property type="match status" value="1"/>
</dbReference>
<protein>
    <recommendedName>
        <fullName evidence="3">chitinase</fullName>
        <ecNumber evidence="3">3.2.1.14</ecNumber>
    </recommendedName>
</protein>
<dbReference type="CDD" id="cd00118">
    <property type="entry name" value="LysM"/>
    <property type="match status" value="1"/>
</dbReference>
<evidence type="ECO:0000256" key="11">
    <source>
        <dbReference type="RuleBase" id="RU000489"/>
    </source>
</evidence>
<dbReference type="Gene3D" id="3.10.350.10">
    <property type="entry name" value="LysM domain"/>
    <property type="match status" value="3"/>
</dbReference>
<evidence type="ECO:0000313" key="14">
    <source>
        <dbReference type="EMBL" id="CAI6236404.1"/>
    </source>
</evidence>
<dbReference type="PANTHER" id="PTHR47700">
    <property type="entry name" value="V CHITINASE, PUTATIVE (AFU_ORTHOLOGUE AFUA_6G13720)-RELATED"/>
    <property type="match status" value="1"/>
</dbReference>
<dbReference type="SUPFAM" id="SSF51445">
    <property type="entry name" value="(Trans)glycosidases"/>
    <property type="match status" value="1"/>
</dbReference>
<dbReference type="Gene3D" id="3.20.20.80">
    <property type="entry name" value="Glycosidases"/>
    <property type="match status" value="1"/>
</dbReference>
<comment type="similarity">
    <text evidence="2">Belongs to the glycosyl hydrolase 18 family. Chitinase class V subfamily.</text>
</comment>
<feature type="domain" description="LysM" evidence="12">
    <location>
        <begin position="347"/>
        <end position="392"/>
    </location>
</feature>
<keyword evidence="6" id="KW-0146">Chitin degradation</keyword>